<dbReference type="PANTHER" id="PTHR43462">
    <property type="entry name" value="ALANYL-TRNA EDITING PROTEIN"/>
    <property type="match status" value="1"/>
</dbReference>
<dbReference type="Gene3D" id="2.40.30.130">
    <property type="match status" value="1"/>
</dbReference>
<evidence type="ECO:0000259" key="3">
    <source>
        <dbReference type="SMART" id="SM00863"/>
    </source>
</evidence>
<gene>
    <name evidence="4" type="ORF">ECRASSUSDP1_LOCUS18706</name>
</gene>
<dbReference type="Pfam" id="PF01411">
    <property type="entry name" value="tRNA-synt_2c"/>
    <property type="match status" value="1"/>
</dbReference>
<dbReference type="InterPro" id="IPR051335">
    <property type="entry name" value="Alanyl-tRNA_Editing_Enzymes"/>
</dbReference>
<comment type="cofactor">
    <cofactor evidence="1">
        <name>Zn(2+)</name>
        <dbReference type="ChEBI" id="CHEBI:29105"/>
    </cofactor>
</comment>
<evidence type="ECO:0000313" key="5">
    <source>
        <dbReference type="Proteomes" id="UP001295684"/>
    </source>
</evidence>
<keyword evidence="5" id="KW-1185">Reference proteome</keyword>
<dbReference type="SUPFAM" id="SSF50447">
    <property type="entry name" value="Translation proteins"/>
    <property type="match status" value="1"/>
</dbReference>
<dbReference type="SUPFAM" id="SSF55186">
    <property type="entry name" value="ThrRS/AlaRS common domain"/>
    <property type="match status" value="1"/>
</dbReference>
<dbReference type="AlphaFoldDB" id="A0AAD1XR41"/>
<accession>A0AAD1XR41</accession>
<dbReference type="GO" id="GO:0005524">
    <property type="term" value="F:ATP binding"/>
    <property type="evidence" value="ECO:0007669"/>
    <property type="project" value="InterPro"/>
</dbReference>
<comment type="similarity">
    <text evidence="2">Belongs to the class-II aminoacyl-tRNA synthetase family. Alax-L subfamily.</text>
</comment>
<sequence>MESSPLSTFKQYETDSYLFESTGKVLQVNQLDSGKYEVIVDRTIFHPQGGGQPNDEGVIKSDDAEFTVEDIKLNGDYISHIGVFSEQGQTFEQDQEVSQVINEELRRKYARTHSAGHLIDMAMDKVGFGHLEPGKGYHFPKGAYVEYIGVVEADKRDQLKQDLNAAIKDIIDNMREEDSSVAKVHSYEEAKEVLGCIPPYLPEGKNVRIVKLCEDDKGCPCGGTHVKHIKDIEGIEVSKIQKKKKNTRVSYSVVDC</sequence>
<dbReference type="FunFam" id="3.30.980.10:FF:000008">
    <property type="entry name" value="Similar to alanyl-tRNA synthetase"/>
    <property type="match status" value="1"/>
</dbReference>
<dbReference type="Pfam" id="PF07973">
    <property type="entry name" value="tRNA_SAD"/>
    <property type="match status" value="1"/>
</dbReference>
<evidence type="ECO:0000313" key="4">
    <source>
        <dbReference type="EMBL" id="CAI2377322.1"/>
    </source>
</evidence>
<dbReference type="Proteomes" id="UP001295684">
    <property type="component" value="Unassembled WGS sequence"/>
</dbReference>
<name>A0AAD1XR41_EUPCR</name>
<dbReference type="SMART" id="SM00863">
    <property type="entry name" value="tRNA_SAD"/>
    <property type="match status" value="1"/>
</dbReference>
<dbReference type="InterPro" id="IPR009000">
    <property type="entry name" value="Transl_B-barrel_sf"/>
</dbReference>
<dbReference type="GO" id="GO:0006419">
    <property type="term" value="P:alanyl-tRNA aminoacylation"/>
    <property type="evidence" value="ECO:0007669"/>
    <property type="project" value="InterPro"/>
</dbReference>
<dbReference type="InterPro" id="IPR012947">
    <property type="entry name" value="tRNA_SAD"/>
</dbReference>
<dbReference type="Gene3D" id="3.30.980.10">
    <property type="entry name" value="Threonyl-trna Synthetase, Chain A, domain 2"/>
    <property type="match status" value="1"/>
</dbReference>
<evidence type="ECO:0000256" key="1">
    <source>
        <dbReference type="ARBA" id="ARBA00001947"/>
    </source>
</evidence>
<dbReference type="InterPro" id="IPR018163">
    <property type="entry name" value="Thr/Ala-tRNA-synth_IIc_edit"/>
</dbReference>
<dbReference type="GO" id="GO:0004813">
    <property type="term" value="F:alanine-tRNA ligase activity"/>
    <property type="evidence" value="ECO:0007669"/>
    <property type="project" value="InterPro"/>
</dbReference>
<reference evidence="4" key="1">
    <citation type="submission" date="2023-07" db="EMBL/GenBank/DDBJ databases">
        <authorList>
            <consortium name="AG Swart"/>
            <person name="Singh M."/>
            <person name="Singh A."/>
            <person name="Seah K."/>
            <person name="Emmerich C."/>
        </authorList>
    </citation>
    <scope>NUCLEOTIDE SEQUENCE</scope>
    <source>
        <strain evidence="4">DP1</strain>
    </source>
</reference>
<comment type="caution">
    <text evidence="4">The sequence shown here is derived from an EMBL/GenBank/DDBJ whole genome shotgun (WGS) entry which is preliminary data.</text>
</comment>
<protein>
    <recommendedName>
        <fullName evidence="3">Threonyl/alanyl tRNA synthetase SAD domain-containing protein</fullName>
    </recommendedName>
</protein>
<feature type="domain" description="Threonyl/alanyl tRNA synthetase SAD" evidence="3">
    <location>
        <begin position="207"/>
        <end position="250"/>
    </location>
</feature>
<dbReference type="PANTHER" id="PTHR43462:SF2">
    <property type="entry name" value="THREONYL AND ALANYL TRNA SYNTHETASE SECOND ADDITIONAL DOMAIN-CONTAINING PROTEIN"/>
    <property type="match status" value="1"/>
</dbReference>
<proteinExistence type="inferred from homology"/>
<evidence type="ECO:0000256" key="2">
    <source>
        <dbReference type="ARBA" id="ARBA00008429"/>
    </source>
</evidence>
<dbReference type="EMBL" id="CAMPGE010018954">
    <property type="protein sequence ID" value="CAI2377322.1"/>
    <property type="molecule type" value="Genomic_DNA"/>
</dbReference>
<dbReference type="InterPro" id="IPR018164">
    <property type="entry name" value="Ala-tRNA-synth_IIc_N"/>
</dbReference>
<organism evidence="4 5">
    <name type="scientific">Euplotes crassus</name>
    <dbReference type="NCBI Taxonomy" id="5936"/>
    <lineage>
        <taxon>Eukaryota</taxon>
        <taxon>Sar</taxon>
        <taxon>Alveolata</taxon>
        <taxon>Ciliophora</taxon>
        <taxon>Intramacronucleata</taxon>
        <taxon>Spirotrichea</taxon>
        <taxon>Hypotrichia</taxon>
        <taxon>Euplotida</taxon>
        <taxon>Euplotidae</taxon>
        <taxon>Moneuplotes</taxon>
    </lineage>
</organism>